<keyword evidence="12" id="KW-1185">Reference proteome</keyword>
<evidence type="ECO:0000256" key="9">
    <source>
        <dbReference type="RuleBase" id="RU366031"/>
    </source>
</evidence>
<evidence type="ECO:0000256" key="3">
    <source>
        <dbReference type="ARBA" id="ARBA00013109"/>
    </source>
</evidence>
<accession>A0AA51RRH9</accession>
<comment type="similarity">
    <text evidence="2 9">Belongs to the uroporphyrinogen-III synthase family.</text>
</comment>
<comment type="function">
    <text evidence="6 9">Catalyzes cyclization of the linear tetrapyrrole, hydroxymethylbilane, to the macrocyclic uroporphyrinogen III.</text>
</comment>
<dbReference type="GO" id="GO:0006780">
    <property type="term" value="P:uroporphyrinogen III biosynthetic process"/>
    <property type="evidence" value="ECO:0007669"/>
    <property type="project" value="UniProtKB-UniRule"/>
</dbReference>
<dbReference type="EMBL" id="CP133548">
    <property type="protein sequence ID" value="WMS86134.1"/>
    <property type="molecule type" value="Genomic_DNA"/>
</dbReference>
<name>A0AA51RRH9_9GAMM</name>
<dbReference type="InterPro" id="IPR003754">
    <property type="entry name" value="4pyrrol_synth_uPrphyn_synth"/>
</dbReference>
<comment type="catalytic activity">
    <reaction evidence="8 9">
        <text>hydroxymethylbilane = uroporphyrinogen III + H2O</text>
        <dbReference type="Rhea" id="RHEA:18965"/>
        <dbReference type="ChEBI" id="CHEBI:15377"/>
        <dbReference type="ChEBI" id="CHEBI:57308"/>
        <dbReference type="ChEBI" id="CHEBI:57845"/>
        <dbReference type="EC" id="4.2.1.75"/>
    </reaction>
</comment>
<dbReference type="GO" id="GO:0004852">
    <property type="term" value="F:uroporphyrinogen-III synthase activity"/>
    <property type="evidence" value="ECO:0007669"/>
    <property type="project" value="UniProtKB-UniRule"/>
</dbReference>
<dbReference type="Gene3D" id="3.40.50.10090">
    <property type="match status" value="2"/>
</dbReference>
<evidence type="ECO:0000256" key="4">
    <source>
        <dbReference type="ARBA" id="ARBA00023239"/>
    </source>
</evidence>
<dbReference type="CDD" id="cd06578">
    <property type="entry name" value="HemD"/>
    <property type="match status" value="1"/>
</dbReference>
<comment type="pathway">
    <text evidence="1 9">Porphyrin-containing compound metabolism; protoporphyrin-IX biosynthesis; coproporphyrinogen-III from 5-aminolevulinate: step 3/4.</text>
</comment>
<dbReference type="InterPro" id="IPR039793">
    <property type="entry name" value="UROS/Hem4"/>
</dbReference>
<dbReference type="GO" id="GO:0006782">
    <property type="term" value="P:protoporphyrinogen IX biosynthetic process"/>
    <property type="evidence" value="ECO:0007669"/>
    <property type="project" value="UniProtKB-UniRule"/>
</dbReference>
<sequence>MQQSQALQVELEQRHFKTLSFPLISVTPLASKMPIDSADKVIAISPNAVRFAEKLLLNLPRQKAEKLLATPLLAIGESSALTARSHGWKHVDYSTIANSEALLTHPALNNVAGQRIMLLCGEGGRDTIQTALQAKGASVVRWEVYQRHPKLLTEQQRAILAKSEQPVYWIVSSQVAIDALVDSTDQKLIVTSERLANYAQTLGFSVALTLSSAESKSIAKQLEHLKNKL</sequence>
<dbReference type="Proteomes" id="UP001239782">
    <property type="component" value="Chromosome"/>
</dbReference>
<proteinExistence type="inferred from homology"/>
<dbReference type="PANTHER" id="PTHR38042:SF1">
    <property type="entry name" value="UROPORPHYRINOGEN-III SYNTHASE, CHLOROPLASTIC"/>
    <property type="match status" value="1"/>
</dbReference>
<evidence type="ECO:0000256" key="7">
    <source>
        <dbReference type="ARBA" id="ARBA00040167"/>
    </source>
</evidence>
<dbReference type="EC" id="4.2.1.75" evidence="3 9"/>
<dbReference type="InterPro" id="IPR036108">
    <property type="entry name" value="4pyrrol_syn_uPrphyn_synt_sf"/>
</dbReference>
<evidence type="ECO:0000256" key="6">
    <source>
        <dbReference type="ARBA" id="ARBA00037589"/>
    </source>
</evidence>
<dbReference type="KEGG" id="plei:Q9312_12985"/>
<dbReference type="RefSeq" id="WP_309201286.1">
    <property type="nucleotide sequence ID" value="NZ_CP133548.1"/>
</dbReference>
<evidence type="ECO:0000256" key="8">
    <source>
        <dbReference type="ARBA" id="ARBA00048617"/>
    </source>
</evidence>
<evidence type="ECO:0000313" key="12">
    <source>
        <dbReference type="Proteomes" id="UP001239782"/>
    </source>
</evidence>
<protein>
    <recommendedName>
        <fullName evidence="7 9">Uroporphyrinogen-III synthase</fullName>
        <ecNumber evidence="3 9">4.2.1.75</ecNumber>
    </recommendedName>
</protein>
<gene>
    <name evidence="11" type="ORF">Q9312_12985</name>
</gene>
<dbReference type="AlphaFoldDB" id="A0AA51RRH9"/>
<dbReference type="Pfam" id="PF02602">
    <property type="entry name" value="HEM4"/>
    <property type="match status" value="1"/>
</dbReference>
<reference evidence="11 12" key="1">
    <citation type="submission" date="2023-08" db="EMBL/GenBank/DDBJ databases">
        <title>Pleionea litopenaei sp. nov., isolated from stomach of juvenile Litopenaeus vannamei.</title>
        <authorList>
            <person name="Rho A.M."/>
            <person name="Hwang C.Y."/>
        </authorList>
    </citation>
    <scope>NUCLEOTIDE SEQUENCE [LARGE SCALE GENOMIC DNA]</scope>
    <source>
        <strain evidence="11 12">HL-JVS1</strain>
    </source>
</reference>
<keyword evidence="5 9" id="KW-0627">Porphyrin biosynthesis</keyword>
<dbReference type="PANTHER" id="PTHR38042">
    <property type="entry name" value="UROPORPHYRINOGEN-III SYNTHASE, CHLOROPLASTIC"/>
    <property type="match status" value="1"/>
</dbReference>
<evidence type="ECO:0000256" key="5">
    <source>
        <dbReference type="ARBA" id="ARBA00023244"/>
    </source>
</evidence>
<organism evidence="11 12">
    <name type="scientific">Pleionea litopenaei</name>
    <dbReference type="NCBI Taxonomy" id="3070815"/>
    <lineage>
        <taxon>Bacteria</taxon>
        <taxon>Pseudomonadati</taxon>
        <taxon>Pseudomonadota</taxon>
        <taxon>Gammaproteobacteria</taxon>
        <taxon>Oceanospirillales</taxon>
        <taxon>Pleioneaceae</taxon>
        <taxon>Pleionea</taxon>
    </lineage>
</organism>
<evidence type="ECO:0000259" key="10">
    <source>
        <dbReference type="Pfam" id="PF02602"/>
    </source>
</evidence>
<dbReference type="SUPFAM" id="SSF69618">
    <property type="entry name" value="HemD-like"/>
    <property type="match status" value="1"/>
</dbReference>
<evidence type="ECO:0000256" key="2">
    <source>
        <dbReference type="ARBA" id="ARBA00008133"/>
    </source>
</evidence>
<keyword evidence="4 9" id="KW-0456">Lyase</keyword>
<feature type="domain" description="Tetrapyrrole biosynthesis uroporphyrinogen III synthase" evidence="10">
    <location>
        <begin position="6"/>
        <end position="217"/>
    </location>
</feature>
<evidence type="ECO:0000256" key="1">
    <source>
        <dbReference type="ARBA" id="ARBA00004772"/>
    </source>
</evidence>
<evidence type="ECO:0000313" key="11">
    <source>
        <dbReference type="EMBL" id="WMS86134.1"/>
    </source>
</evidence>